<dbReference type="InterPro" id="IPR006660">
    <property type="entry name" value="Arsenate_reductase-like"/>
</dbReference>
<dbReference type="SUPFAM" id="SSF52833">
    <property type="entry name" value="Thioredoxin-like"/>
    <property type="match status" value="1"/>
</dbReference>
<dbReference type="CDD" id="cd03035">
    <property type="entry name" value="ArsC_Yffb"/>
    <property type="match status" value="1"/>
</dbReference>
<dbReference type="Gene3D" id="3.40.30.10">
    <property type="entry name" value="Glutaredoxin"/>
    <property type="match status" value="1"/>
</dbReference>
<dbReference type="Proteomes" id="UP000292855">
    <property type="component" value="Unassembled WGS sequence"/>
</dbReference>
<dbReference type="PANTHER" id="PTHR30041">
    <property type="entry name" value="ARSENATE REDUCTASE"/>
    <property type="match status" value="1"/>
</dbReference>
<dbReference type="PANTHER" id="PTHR30041:SF8">
    <property type="entry name" value="PROTEIN YFFB"/>
    <property type="match status" value="1"/>
</dbReference>
<evidence type="ECO:0000313" key="3">
    <source>
        <dbReference type="EMBL" id="RZF61872.1"/>
    </source>
</evidence>
<gene>
    <name evidence="3" type="ORF">EWE74_03330</name>
</gene>
<proteinExistence type="inferred from homology"/>
<dbReference type="OrthoDB" id="9794155at2"/>
<dbReference type="AlphaFoldDB" id="A0A4Q6XVY9"/>
<dbReference type="InterPro" id="IPR006504">
    <property type="entry name" value="Tscrpt_reg_Spx/MgsR"/>
</dbReference>
<dbReference type="EMBL" id="SGIT01000001">
    <property type="protein sequence ID" value="RZF61872.1"/>
    <property type="molecule type" value="Genomic_DNA"/>
</dbReference>
<dbReference type="InterPro" id="IPR036249">
    <property type="entry name" value="Thioredoxin-like_sf"/>
</dbReference>
<dbReference type="NCBIfam" id="NF008107">
    <property type="entry name" value="PRK10853.1"/>
    <property type="match status" value="1"/>
</dbReference>
<dbReference type="Pfam" id="PF03960">
    <property type="entry name" value="ArsC"/>
    <property type="match status" value="1"/>
</dbReference>
<accession>A0A4Q6XVY9</accession>
<evidence type="ECO:0000313" key="4">
    <source>
        <dbReference type="Proteomes" id="UP000292855"/>
    </source>
</evidence>
<comment type="similarity">
    <text evidence="1 2">Belongs to the ArsC family.</text>
</comment>
<organism evidence="3 4">
    <name type="scientific">Sphingobacterium corticibacterium</name>
    <dbReference type="NCBI Taxonomy" id="2484746"/>
    <lineage>
        <taxon>Bacteria</taxon>
        <taxon>Pseudomonadati</taxon>
        <taxon>Bacteroidota</taxon>
        <taxon>Sphingobacteriia</taxon>
        <taxon>Sphingobacteriales</taxon>
        <taxon>Sphingobacteriaceae</taxon>
        <taxon>Sphingobacterium</taxon>
    </lineage>
</organism>
<evidence type="ECO:0000256" key="1">
    <source>
        <dbReference type="ARBA" id="ARBA00007198"/>
    </source>
</evidence>
<sequence>MALQVYGIKNCNTVKKALTWLDDNNISYTFHDYKKEPATLEQLTGWEKKVSWESLVNKKGTTWRKLSAEEQAEVVDAATANHVLLKNNSMIKRPLIESPKGIILGFDEEEYQDKLT</sequence>
<protein>
    <submittedName>
        <fullName evidence="3">ArsC family reductase</fullName>
    </submittedName>
</protein>
<dbReference type="RefSeq" id="WP_130140101.1">
    <property type="nucleotide sequence ID" value="NZ_SGIT01000001.1"/>
</dbReference>
<dbReference type="NCBIfam" id="TIGR01617">
    <property type="entry name" value="arsC_related"/>
    <property type="match status" value="1"/>
</dbReference>
<name>A0A4Q6XVY9_9SPHI</name>
<evidence type="ECO:0000256" key="2">
    <source>
        <dbReference type="PROSITE-ProRule" id="PRU01282"/>
    </source>
</evidence>
<dbReference type="PROSITE" id="PS51353">
    <property type="entry name" value="ARSC"/>
    <property type="match status" value="1"/>
</dbReference>
<reference evidence="3 4" key="1">
    <citation type="submission" date="2019-02" db="EMBL/GenBank/DDBJ databases">
        <authorList>
            <person name="Li Y."/>
        </authorList>
    </citation>
    <scope>NUCLEOTIDE SEQUENCE [LARGE SCALE GENOMIC DNA]</scope>
    <source>
        <strain evidence="3 4">30C10-4-7</strain>
    </source>
</reference>
<keyword evidence="4" id="KW-1185">Reference proteome</keyword>
<comment type="caution">
    <text evidence="3">The sequence shown here is derived from an EMBL/GenBank/DDBJ whole genome shotgun (WGS) entry which is preliminary data.</text>
</comment>